<evidence type="ECO:0000256" key="5">
    <source>
        <dbReference type="ARBA" id="ARBA00022519"/>
    </source>
</evidence>
<feature type="repeat" description="TPR" evidence="11">
    <location>
        <begin position="177"/>
        <end position="210"/>
    </location>
</feature>
<evidence type="ECO:0000256" key="1">
    <source>
        <dbReference type="ARBA" id="ARBA00004922"/>
    </source>
</evidence>
<comment type="similarity">
    <text evidence="2">Belongs to the glycosyltransferase 41 family. O-GlcNAc transferase subfamily.</text>
</comment>
<keyword evidence="14" id="KW-1185">Reference proteome</keyword>
<dbReference type="Proteomes" id="UP000290849">
    <property type="component" value="Unassembled WGS sequence"/>
</dbReference>
<organism evidence="13 14">
    <name type="scientific">Achromobacter aloeverae</name>
    <dbReference type="NCBI Taxonomy" id="1750518"/>
    <lineage>
        <taxon>Bacteria</taxon>
        <taxon>Pseudomonadati</taxon>
        <taxon>Pseudomonadota</taxon>
        <taxon>Betaproteobacteria</taxon>
        <taxon>Burkholderiales</taxon>
        <taxon>Alcaligenaceae</taxon>
        <taxon>Achromobacter</taxon>
    </lineage>
</organism>
<dbReference type="PROSITE" id="PS50005">
    <property type="entry name" value="TPR"/>
    <property type="match status" value="2"/>
</dbReference>
<comment type="caution">
    <text evidence="13">The sequence shown here is derived from an EMBL/GenBank/DDBJ whole genome shotgun (WGS) entry which is preliminary data.</text>
</comment>
<dbReference type="SUPFAM" id="SSF53756">
    <property type="entry name" value="UDP-Glycosyltransferase/glycogen phosphorylase"/>
    <property type="match status" value="1"/>
</dbReference>
<keyword evidence="9 11" id="KW-0802">TPR repeat</keyword>
<evidence type="ECO:0000259" key="12">
    <source>
        <dbReference type="Pfam" id="PF13844"/>
    </source>
</evidence>
<dbReference type="Gene3D" id="1.25.40.10">
    <property type="entry name" value="Tetratricopeptide repeat domain"/>
    <property type="match status" value="1"/>
</dbReference>
<dbReference type="Gene3D" id="3.40.50.11380">
    <property type="match status" value="1"/>
</dbReference>
<evidence type="ECO:0000256" key="3">
    <source>
        <dbReference type="ARBA" id="ARBA00011970"/>
    </source>
</evidence>
<dbReference type="InterPro" id="IPR009993">
    <property type="entry name" value="WecF"/>
</dbReference>
<keyword evidence="10" id="KW-0472">Membrane</keyword>
<keyword evidence="7" id="KW-0808">Transferase</keyword>
<name>A0A4Q1HNJ3_9BURK</name>
<reference evidence="13 14" key="1">
    <citation type="journal article" date="2017" name="Int. J. Syst. Evol. Microbiol.">
        <title>Achromobacter aloeverae sp. nov., isolated from the root of Aloe vera (L.) Burm.f.</title>
        <authorList>
            <person name="Kuncharoen N."/>
            <person name="Muramatsu Y."/>
            <person name="Shibata C."/>
            <person name="Kamakura Y."/>
            <person name="Nakagawa Y."/>
            <person name="Tanasupawat S."/>
        </authorList>
    </citation>
    <scope>NUCLEOTIDE SEQUENCE [LARGE SCALE GENOMIC DNA]</scope>
    <source>
        <strain evidence="13 14">AVA-1</strain>
    </source>
</reference>
<evidence type="ECO:0000256" key="11">
    <source>
        <dbReference type="PROSITE-ProRule" id="PRU00339"/>
    </source>
</evidence>
<dbReference type="SMART" id="SM00028">
    <property type="entry name" value="TPR"/>
    <property type="match status" value="5"/>
</dbReference>
<evidence type="ECO:0000313" key="13">
    <source>
        <dbReference type="EMBL" id="RXN92592.1"/>
    </source>
</evidence>
<keyword evidence="6" id="KW-0328">Glycosyltransferase</keyword>
<evidence type="ECO:0000256" key="2">
    <source>
        <dbReference type="ARBA" id="ARBA00005386"/>
    </source>
</evidence>
<evidence type="ECO:0000256" key="4">
    <source>
        <dbReference type="ARBA" id="ARBA00022475"/>
    </source>
</evidence>
<dbReference type="InterPro" id="IPR011990">
    <property type="entry name" value="TPR-like_helical_dom_sf"/>
</dbReference>
<dbReference type="InterPro" id="IPR029489">
    <property type="entry name" value="OGT/SEC/SPY_C"/>
</dbReference>
<feature type="domain" description="O-GlcNAc transferase C-terminal" evidence="12">
    <location>
        <begin position="428"/>
        <end position="609"/>
    </location>
</feature>
<dbReference type="PANTHER" id="PTHR44835">
    <property type="entry name" value="UDP-N-ACETYLGLUCOSAMINE--PEPTIDE N-ACETYLGLUCOSAMINYLTRANSFERASE SPINDLY-RELATED"/>
    <property type="match status" value="1"/>
</dbReference>
<dbReference type="Gene3D" id="3.90.550.10">
    <property type="entry name" value="Spore Coat Polysaccharide Biosynthesis Protein SpsA, Chain A"/>
    <property type="match status" value="1"/>
</dbReference>
<evidence type="ECO:0000256" key="6">
    <source>
        <dbReference type="ARBA" id="ARBA00022676"/>
    </source>
</evidence>
<dbReference type="Gene3D" id="3.40.50.2000">
    <property type="entry name" value="Glycogen Phosphorylase B"/>
    <property type="match status" value="1"/>
</dbReference>
<evidence type="ECO:0000256" key="9">
    <source>
        <dbReference type="ARBA" id="ARBA00022803"/>
    </source>
</evidence>
<dbReference type="Pfam" id="PF13844">
    <property type="entry name" value="Glyco_transf_41"/>
    <property type="match status" value="2"/>
</dbReference>
<dbReference type="InterPro" id="IPR029044">
    <property type="entry name" value="Nucleotide-diphossugar_trans"/>
</dbReference>
<dbReference type="CDD" id="cd00761">
    <property type="entry name" value="Glyco_tranf_GTA_type"/>
    <property type="match status" value="1"/>
</dbReference>
<proteinExistence type="inferred from homology"/>
<feature type="repeat" description="TPR" evidence="11">
    <location>
        <begin position="106"/>
        <end position="139"/>
    </location>
</feature>
<dbReference type="SUPFAM" id="SSF48452">
    <property type="entry name" value="TPR-like"/>
    <property type="match status" value="1"/>
</dbReference>
<dbReference type="PANTHER" id="PTHR44835:SF1">
    <property type="entry name" value="PROTEIN O-GLCNAC TRANSFERASE"/>
    <property type="match status" value="1"/>
</dbReference>
<dbReference type="GO" id="GO:0009246">
    <property type="term" value="P:enterobacterial common antigen biosynthetic process"/>
    <property type="evidence" value="ECO:0007669"/>
    <property type="project" value="InterPro"/>
</dbReference>
<protein>
    <recommendedName>
        <fullName evidence="3">protein O-GlcNAc transferase</fullName>
        <ecNumber evidence="3">2.4.1.255</ecNumber>
    </recommendedName>
</protein>
<dbReference type="EMBL" id="PYAL01000001">
    <property type="protein sequence ID" value="RXN92592.1"/>
    <property type="molecule type" value="Genomic_DNA"/>
</dbReference>
<evidence type="ECO:0000313" key="14">
    <source>
        <dbReference type="Proteomes" id="UP000290849"/>
    </source>
</evidence>
<evidence type="ECO:0000256" key="8">
    <source>
        <dbReference type="ARBA" id="ARBA00022737"/>
    </source>
</evidence>
<dbReference type="InterPro" id="IPR019734">
    <property type="entry name" value="TPR_rpt"/>
</dbReference>
<evidence type="ECO:0000256" key="10">
    <source>
        <dbReference type="ARBA" id="ARBA00023136"/>
    </source>
</evidence>
<gene>
    <name evidence="13" type="ORF">C7R54_02210</name>
</gene>
<keyword evidence="8" id="KW-0677">Repeat</keyword>
<accession>A0A4Q1HNJ3</accession>
<dbReference type="GO" id="GO:0097363">
    <property type="term" value="F:protein O-acetylglucosaminyltransferase activity"/>
    <property type="evidence" value="ECO:0007669"/>
    <property type="project" value="UniProtKB-EC"/>
</dbReference>
<comment type="pathway">
    <text evidence="1">Protein modification; protein glycosylation.</text>
</comment>
<dbReference type="SUPFAM" id="SSF53448">
    <property type="entry name" value="Nucleotide-diphospho-sugar transferases"/>
    <property type="match status" value="1"/>
</dbReference>
<feature type="domain" description="O-GlcNAc transferase C-terminal" evidence="12">
    <location>
        <begin position="220"/>
        <end position="410"/>
    </location>
</feature>
<dbReference type="RefSeq" id="WP_129148553.1">
    <property type="nucleotide sequence ID" value="NZ_JBHSDO010000006.1"/>
</dbReference>
<evidence type="ECO:0000256" key="7">
    <source>
        <dbReference type="ARBA" id="ARBA00022679"/>
    </source>
</evidence>
<dbReference type="Pfam" id="PF07429">
    <property type="entry name" value="Glyco_transf_56"/>
    <property type="match status" value="1"/>
</dbReference>
<dbReference type="OrthoDB" id="101857at2"/>
<dbReference type="EC" id="2.4.1.255" evidence="3"/>
<dbReference type="InterPro" id="IPR051939">
    <property type="entry name" value="Glycosyltr_41/O-GlcNAc_trsf"/>
</dbReference>
<sequence length="1652" mass="180782">MSKQNPARLLNRLPSARVARKATTAKPLTVAHRTPTDAAGWLALGRQLCDAGQHDQARDAAEQARTLSKDPAPVWLLLAQIEVLANNIALAIGHFRKAIELDGQQIEAHHGLASALLRTDELDDALKHVDLALKLEPGRLNAKALKALILTRLHRQAEAIELLQNLIVADPRPDAAHAHLNNLGNAQRDIGRLADAERSYRKALQHQPLDVNSQSNLLSLLHYMPEKTAAEIEAACREIGALFAKDAKSTRPVPRDKSPDKRLRVGMFSDGFRQHPVGAMTATALEQLVKQGVEIYAYSTSAVSDYITHRIKGFCTRWQVVTYLTDEQFIEQIREDEIDILIDLAGYGAGTHMRALTHEPAPLIVKWVGGLINTTGIESIDYLITDAVESPPGVDTGFTEKLIRMPDDYICYMPPSHVPAVGPLPALQNGYVTFGCFNNPTKINPVVLTEWAHLLNAVPGSRLLLKSGPYDSPVMQRMVLDTMQAHGVDEDRIRFSGHSIHHHLLRAYNEVDVALDPWPYSGGLTTCEAMIMGVPVVTLPGPTFAGRHSATHLVNAGMPDLVAGDWDEYRARAVALVSDLDNLATIRGNLRKVLLESPVCDGARYAGNMANALRAIWQRYCEGKAPAALYLDKNGGARFEGETDPVKLVQPALPPEEIGFQWALQGKLIAVDSGGRLLDRPSTEGMVALRMLEAVVFDAKGDKRDHVLTQREGVHYLNGLALGNGEPATLNECLDPKLSGLLRPLDADSADPLAGGRVLFQRPMQTTALDNINGLPTIDWLLLDAEGPSATILAHGSQALAKALVIDARVVFHATHVGQPMLAELESWALSQGFRLHCLHHPEVGHASGLAGSQTLPPTALLRADAIFVPTPARLALMDAASRQKLACILHLGYGFEDATYEILATDSADDSQAQAYLDDRYIAKAIGRDMVLAVHNARNRNEAVEAVHLARSLPRWSEHAIEVLIKRCVSMLAREPRNDTAYFLLSHALLGQGELGPCDDDTPNAALLRDLSVRLNAEGYPRKGYLYSFWLADAQVLRNRAQAKVSVILVADRVGDHVPACLATLREQSGDDLEVVLLSNGAPRSEFDSVLHLLDAYIETRGGAGECLARNLAVLYTNAPILLFLDARGLPEPGLIQAHIDAHNIRDAVAVRGGCRTTGGGTVPAHWDLGAEIIPSLPTLEGNVSFSRKAFSAAQGWGDYLLGEHAGTDIGNRLINLGYEETRLVYTPGAVLRLDQIPDPASASDKYAAQRAPWLLLEAWGTTKASPPAKQLAPASTSTQRPLPTLTDTGKKYYLHICYNNMHVQGLINMLDDASLGDAFVHQIFIERERSVDGYDNDIQNNEHAYFFDKRTDFQKIVDLCLRPGVQGVFVHGLFFDWQKSLVKAIGPRAKVIWGIWGGDLYGPINAGKPLFDIVEHVDAVASVTEGDYRLFCNTYGEKPRLQIMYPPALDLETVPVPDAKSNVIFVGNSGDAGNLHGEILEHLAGKSDIKDYEIILPLSYNVSNDYKQSLIRLIQKLNLTRQTRLLTDFIPLAKYTDMLANAKFLITAHNRQQALGNMVTALYFGAGTVLRKNILVDGAELVNPSWEILTQMQTQPLSYEAFAACTRLADLPLLSREQADSQRAALQAQISRSAILRLLKSQFELAAQIV</sequence>
<keyword evidence="4" id="KW-1003">Cell membrane</keyword>
<dbReference type="GO" id="GO:0008417">
    <property type="term" value="F:fucosyltransferase activity"/>
    <property type="evidence" value="ECO:0007669"/>
    <property type="project" value="InterPro"/>
</dbReference>
<keyword evidence="5" id="KW-0997">Cell inner membrane</keyword>